<proteinExistence type="predicted"/>
<organism evidence="1 2">
    <name type="scientific">Amylibacter marinus</name>
    <dbReference type="NCBI Taxonomy" id="1475483"/>
    <lineage>
        <taxon>Bacteria</taxon>
        <taxon>Pseudomonadati</taxon>
        <taxon>Pseudomonadota</taxon>
        <taxon>Alphaproteobacteria</taxon>
        <taxon>Rhodobacterales</taxon>
        <taxon>Paracoccaceae</taxon>
        <taxon>Amylibacter</taxon>
    </lineage>
</organism>
<evidence type="ECO:0000313" key="1">
    <source>
        <dbReference type="EMBL" id="GLQ34772.1"/>
    </source>
</evidence>
<gene>
    <name evidence="1" type="ORF">GCM10007939_10550</name>
</gene>
<dbReference type="Proteomes" id="UP001156694">
    <property type="component" value="Unassembled WGS sequence"/>
</dbReference>
<dbReference type="EMBL" id="BSNN01000002">
    <property type="protein sequence ID" value="GLQ34772.1"/>
    <property type="molecule type" value="Genomic_DNA"/>
</dbReference>
<protein>
    <submittedName>
        <fullName evidence="1">Uncharacterized protein</fullName>
    </submittedName>
</protein>
<dbReference type="RefSeq" id="WP_284376749.1">
    <property type="nucleotide sequence ID" value="NZ_BSNN01000002.1"/>
</dbReference>
<evidence type="ECO:0000313" key="2">
    <source>
        <dbReference type="Proteomes" id="UP001156694"/>
    </source>
</evidence>
<keyword evidence="2" id="KW-1185">Reference proteome</keyword>
<sequence>MAVPAFADLQGDLSKLKIKTETCVEKQRNLCVVSASTQVLTSSRNLEHLFKNDPELVEWYVKIFQKASFEVAKDGRAPYRKFLSENATWALDFHSELRKFLGELPLGARRMDIAFAGYGVIRADACREIKIEHCAIAATRSVHLAHKREYWDQVIQRFEMKEPFVTILPAALIAQYEEML</sequence>
<name>A0ABQ5VUB6_9RHOB</name>
<reference evidence="2" key="1">
    <citation type="journal article" date="2019" name="Int. J. Syst. Evol. Microbiol.">
        <title>The Global Catalogue of Microorganisms (GCM) 10K type strain sequencing project: providing services to taxonomists for standard genome sequencing and annotation.</title>
        <authorList>
            <consortium name="The Broad Institute Genomics Platform"/>
            <consortium name="The Broad Institute Genome Sequencing Center for Infectious Disease"/>
            <person name="Wu L."/>
            <person name="Ma J."/>
        </authorList>
    </citation>
    <scope>NUCLEOTIDE SEQUENCE [LARGE SCALE GENOMIC DNA]</scope>
    <source>
        <strain evidence="2">NBRC 110140</strain>
    </source>
</reference>
<comment type="caution">
    <text evidence="1">The sequence shown here is derived from an EMBL/GenBank/DDBJ whole genome shotgun (WGS) entry which is preliminary data.</text>
</comment>
<accession>A0ABQ5VUB6</accession>